<evidence type="ECO:0000259" key="11">
    <source>
        <dbReference type="PROSITE" id="PS50262"/>
    </source>
</evidence>
<feature type="transmembrane region" description="Helical" evidence="10">
    <location>
        <begin position="168"/>
        <end position="191"/>
    </location>
</feature>
<dbReference type="EMBL" id="CAJNRD030001114">
    <property type="protein sequence ID" value="CAG5074397.1"/>
    <property type="molecule type" value="Genomic_DNA"/>
</dbReference>
<keyword evidence="13" id="KW-1185">Reference proteome</keyword>
<keyword evidence="3" id="KW-1003">Cell membrane</keyword>
<keyword evidence="6" id="KW-0297">G-protein coupled receptor</keyword>
<dbReference type="InterPro" id="IPR000276">
    <property type="entry name" value="GPCR_Rhodpsn"/>
</dbReference>
<dbReference type="GO" id="GO:0035237">
    <property type="term" value="F:corazonin receptor activity"/>
    <property type="evidence" value="ECO:0007669"/>
    <property type="project" value="TreeGrafter"/>
</dbReference>
<evidence type="ECO:0000256" key="2">
    <source>
        <dbReference type="ARBA" id="ARBA00010663"/>
    </source>
</evidence>
<comment type="similarity">
    <text evidence="2">Belongs to the G-protein coupled receptor 1 family.</text>
</comment>
<keyword evidence="5 10" id="KW-1133">Transmembrane helix</keyword>
<dbReference type="SUPFAM" id="SSF81321">
    <property type="entry name" value="Family A G protein-coupled receptor-like"/>
    <property type="match status" value="1"/>
</dbReference>
<dbReference type="PROSITE" id="PS50262">
    <property type="entry name" value="G_PROTEIN_RECEP_F1_2"/>
    <property type="match status" value="1"/>
</dbReference>
<reference evidence="12" key="1">
    <citation type="submission" date="2021-04" db="EMBL/GenBank/DDBJ databases">
        <authorList>
            <person name="Chebbi M.A.C M."/>
        </authorList>
    </citation>
    <scope>NUCLEOTIDE SEQUENCE</scope>
</reference>
<evidence type="ECO:0000313" key="13">
    <source>
        <dbReference type="Proteomes" id="UP000786811"/>
    </source>
</evidence>
<evidence type="ECO:0000256" key="5">
    <source>
        <dbReference type="ARBA" id="ARBA00022989"/>
    </source>
</evidence>
<dbReference type="PANTHER" id="PTHR24230:SF141">
    <property type="entry name" value="G-PROTEIN COUPLED RECEPTORS FAMILY 1 PROFILE DOMAIN-CONTAINING PROTEIN"/>
    <property type="match status" value="1"/>
</dbReference>
<dbReference type="AlphaFoldDB" id="A0A8J2H255"/>
<keyword evidence="9" id="KW-0807">Transducer</keyword>
<dbReference type="CDD" id="cd00637">
    <property type="entry name" value="7tm_classA_rhodopsin-like"/>
    <property type="match status" value="1"/>
</dbReference>
<feature type="domain" description="G-protein coupled receptors family 1 profile" evidence="11">
    <location>
        <begin position="55"/>
        <end position="120"/>
    </location>
</feature>
<keyword evidence="8 12" id="KW-0675">Receptor</keyword>
<evidence type="ECO:0000256" key="7">
    <source>
        <dbReference type="ARBA" id="ARBA00023136"/>
    </source>
</evidence>
<feature type="transmembrane region" description="Helical" evidence="10">
    <location>
        <begin position="125"/>
        <end position="148"/>
    </location>
</feature>
<organism evidence="12 13">
    <name type="scientific">Cotesia congregata</name>
    <name type="common">Parasitoid wasp</name>
    <name type="synonym">Apanteles congregatus</name>
    <dbReference type="NCBI Taxonomy" id="51543"/>
    <lineage>
        <taxon>Eukaryota</taxon>
        <taxon>Metazoa</taxon>
        <taxon>Ecdysozoa</taxon>
        <taxon>Arthropoda</taxon>
        <taxon>Hexapoda</taxon>
        <taxon>Insecta</taxon>
        <taxon>Pterygota</taxon>
        <taxon>Neoptera</taxon>
        <taxon>Endopterygota</taxon>
        <taxon>Hymenoptera</taxon>
        <taxon>Apocrita</taxon>
        <taxon>Ichneumonoidea</taxon>
        <taxon>Braconidae</taxon>
        <taxon>Microgastrinae</taxon>
        <taxon>Cotesia</taxon>
    </lineage>
</organism>
<evidence type="ECO:0000256" key="6">
    <source>
        <dbReference type="ARBA" id="ARBA00023040"/>
    </source>
</evidence>
<dbReference type="Gene3D" id="1.20.1070.10">
    <property type="entry name" value="Rhodopsin 7-helix transmembrane proteins"/>
    <property type="match status" value="2"/>
</dbReference>
<dbReference type="Proteomes" id="UP000786811">
    <property type="component" value="Unassembled WGS sequence"/>
</dbReference>
<evidence type="ECO:0000256" key="10">
    <source>
        <dbReference type="SAM" id="Phobius"/>
    </source>
</evidence>
<evidence type="ECO:0000313" key="12">
    <source>
        <dbReference type="EMBL" id="CAG5074397.1"/>
    </source>
</evidence>
<dbReference type="InterPro" id="IPR017452">
    <property type="entry name" value="GPCR_Rhodpsn_7TM"/>
</dbReference>
<protein>
    <submittedName>
        <fullName evidence="12">Similar to Taar6: Trace amine-associated receptor 6 (Rattus norvegicus)</fullName>
    </submittedName>
</protein>
<gene>
    <name evidence="12" type="ORF">HICCMSTLAB_LOCUS1056</name>
</gene>
<evidence type="ECO:0000256" key="8">
    <source>
        <dbReference type="ARBA" id="ARBA00023170"/>
    </source>
</evidence>
<dbReference type="GO" id="GO:0005886">
    <property type="term" value="C:plasma membrane"/>
    <property type="evidence" value="ECO:0007669"/>
    <property type="project" value="UniProtKB-SubCell"/>
</dbReference>
<dbReference type="PRINTS" id="PR00237">
    <property type="entry name" value="GPCRRHODOPSN"/>
</dbReference>
<dbReference type="Pfam" id="PF00001">
    <property type="entry name" value="7tm_1"/>
    <property type="match status" value="1"/>
</dbReference>
<feature type="transmembrane region" description="Helical" evidence="10">
    <location>
        <begin position="39"/>
        <end position="63"/>
    </location>
</feature>
<name>A0A8J2H255_COTCN</name>
<comment type="subcellular location">
    <subcellularLocation>
        <location evidence="1">Cell membrane</location>
        <topology evidence="1">Multi-pass membrane protein</topology>
    </subcellularLocation>
</comment>
<dbReference type="PANTHER" id="PTHR24230">
    <property type="entry name" value="G-PROTEIN COUPLED RECEPTOR"/>
    <property type="match status" value="1"/>
</dbReference>
<dbReference type="OrthoDB" id="9615015at2759"/>
<feature type="transmembrane region" description="Helical" evidence="10">
    <location>
        <begin position="233"/>
        <end position="250"/>
    </location>
</feature>
<evidence type="ECO:0000256" key="3">
    <source>
        <dbReference type="ARBA" id="ARBA00022475"/>
    </source>
</evidence>
<evidence type="ECO:0000256" key="4">
    <source>
        <dbReference type="ARBA" id="ARBA00022692"/>
    </source>
</evidence>
<proteinExistence type="inferred from homology"/>
<evidence type="ECO:0000256" key="1">
    <source>
        <dbReference type="ARBA" id="ARBA00004651"/>
    </source>
</evidence>
<evidence type="ECO:0000256" key="9">
    <source>
        <dbReference type="ARBA" id="ARBA00023224"/>
    </source>
</evidence>
<keyword evidence="7 10" id="KW-0472">Membrane</keyword>
<comment type="caution">
    <text evidence="12">The sequence shown here is derived from an EMBL/GenBank/DDBJ whole genome shotgun (WGS) entry which is preliminary data.</text>
</comment>
<sequence length="379" mass="42057">MLEHQTPTLLPPALNNSSCWPTDAGHKFTHWPTPGPGQLLRATLILFLSIGILVANLLVICVINSRRYSKYIHAQPKYLLTSLASNDLAIGVLVTPFGFLPAVYGCWPYGEVVCQIQYYMRQGCMAVMSTTWIASIAIFGSLVLPSGGYYFNSSGLLACDPFFARPSFRILACCCFYFPTTMVLMYCYGSAFHVNKLRLKRVVCVNTPEVVSNSNIERLVAHERRLSTSASRTMAAMSLGFIVMVTPWTIQEVVVACTGSKPPPFLDFLATWLALSNSFWNPFLYWLLNNHFRRISRDIINTKIFCRRKQLGPNKNCCATSTGGLDVCSIGGFDISGIDRCSIDHSSLARCSTPSLVTPPLPWELNYQSIVGVNELSIT</sequence>
<accession>A0A8J2H255</accession>
<feature type="transmembrane region" description="Helical" evidence="10">
    <location>
        <begin position="270"/>
        <end position="288"/>
    </location>
</feature>
<keyword evidence="4 10" id="KW-0812">Transmembrane</keyword>